<organism evidence="1 2">
    <name type="scientific">Desulfosporosinus youngiae DSM 17734</name>
    <dbReference type="NCBI Taxonomy" id="768710"/>
    <lineage>
        <taxon>Bacteria</taxon>
        <taxon>Bacillati</taxon>
        <taxon>Bacillota</taxon>
        <taxon>Clostridia</taxon>
        <taxon>Eubacteriales</taxon>
        <taxon>Desulfitobacteriaceae</taxon>
        <taxon>Desulfosporosinus</taxon>
    </lineage>
</organism>
<protein>
    <submittedName>
        <fullName evidence="1">Uncharacterized protein</fullName>
    </submittedName>
</protein>
<dbReference type="AlphaFoldDB" id="H5XV66"/>
<name>H5XV66_9FIRM</name>
<keyword evidence="2" id="KW-1185">Reference proteome</keyword>
<dbReference type="HOGENOM" id="CLU_2824160_0_0_9"/>
<dbReference type="STRING" id="768710.DesyoDRAFT_2598"/>
<dbReference type="RefSeq" id="WP_007783544.1">
    <property type="nucleotide sequence ID" value="NZ_CM001441.1"/>
</dbReference>
<evidence type="ECO:0000313" key="2">
    <source>
        <dbReference type="Proteomes" id="UP000005104"/>
    </source>
</evidence>
<sequence length="66" mass="7436">MLLKSFWSGVGLTSALWLWRRQLRPVAVMGAKVGLLFIDGIQDNVRAAKCVLKDLKQDSQKTAYKD</sequence>
<gene>
    <name evidence="1" type="ORF">DesyoDRAFT_2598</name>
</gene>
<accession>H5XV66</accession>
<dbReference type="EMBL" id="CM001441">
    <property type="protein sequence ID" value="EHQ89664.1"/>
    <property type="molecule type" value="Genomic_DNA"/>
</dbReference>
<evidence type="ECO:0000313" key="1">
    <source>
        <dbReference type="EMBL" id="EHQ89664.1"/>
    </source>
</evidence>
<reference evidence="1 2" key="1">
    <citation type="submission" date="2011-11" db="EMBL/GenBank/DDBJ databases">
        <title>The Noncontiguous Finished genome of Desulfosporosinus youngiae DSM 17734.</title>
        <authorList>
            <consortium name="US DOE Joint Genome Institute (JGI-PGF)"/>
            <person name="Lucas S."/>
            <person name="Han J."/>
            <person name="Lapidus A."/>
            <person name="Cheng J.-F."/>
            <person name="Goodwin L."/>
            <person name="Pitluck S."/>
            <person name="Peters L."/>
            <person name="Ovchinnikova G."/>
            <person name="Lu M."/>
            <person name="Land M.L."/>
            <person name="Hauser L."/>
            <person name="Pester M."/>
            <person name="Spring S."/>
            <person name="Ollivier B."/>
            <person name="Rattei T."/>
            <person name="Klenk H.-P."/>
            <person name="Wagner M."/>
            <person name="Loy A."/>
            <person name="Woyke T.J."/>
        </authorList>
    </citation>
    <scope>NUCLEOTIDE SEQUENCE [LARGE SCALE GENOMIC DNA]</scope>
    <source>
        <strain evidence="1 2">DSM 17734</strain>
    </source>
</reference>
<dbReference type="Proteomes" id="UP000005104">
    <property type="component" value="Chromosome"/>
</dbReference>
<proteinExistence type="predicted"/>